<dbReference type="SMART" id="SM01114">
    <property type="entry name" value="CXC"/>
    <property type="match status" value="2"/>
</dbReference>
<feature type="compositionally biased region" description="Basic and acidic residues" evidence="4">
    <location>
        <begin position="638"/>
        <end position="667"/>
    </location>
</feature>
<feature type="compositionally biased region" description="Basic and acidic residues" evidence="4">
    <location>
        <begin position="87"/>
        <end position="98"/>
    </location>
</feature>
<feature type="compositionally biased region" description="Polar residues" evidence="4">
    <location>
        <begin position="421"/>
        <end position="444"/>
    </location>
</feature>
<gene>
    <name evidence="6" type="ORF">J5N97_000610</name>
</gene>
<dbReference type="GO" id="GO:0003700">
    <property type="term" value="F:DNA-binding transcription factor activity"/>
    <property type="evidence" value="ECO:0007669"/>
    <property type="project" value="InterPro"/>
</dbReference>
<comment type="caution">
    <text evidence="6">The sequence shown here is derived from an EMBL/GenBank/DDBJ whole genome shotgun (WGS) entry which is preliminary data.</text>
</comment>
<dbReference type="PANTHER" id="PTHR46159:SF12">
    <property type="entry name" value="PROTEIN TESMIN_TSO1-LIKE CXC 3-RELATED"/>
    <property type="match status" value="1"/>
</dbReference>
<dbReference type="InterPro" id="IPR005172">
    <property type="entry name" value="CRC"/>
</dbReference>
<feature type="compositionally biased region" description="Polar residues" evidence="4">
    <location>
        <begin position="100"/>
        <end position="113"/>
    </location>
</feature>
<feature type="domain" description="CRC" evidence="5">
    <location>
        <begin position="497"/>
        <end position="622"/>
    </location>
</feature>
<comment type="subcellular location">
    <subcellularLocation>
        <location evidence="1">Nucleus</location>
    </subcellularLocation>
</comment>
<evidence type="ECO:0000256" key="4">
    <source>
        <dbReference type="SAM" id="MobiDB-lite"/>
    </source>
</evidence>
<dbReference type="InterPro" id="IPR044522">
    <property type="entry name" value="TSO1-like"/>
</dbReference>
<dbReference type="Pfam" id="PF03638">
    <property type="entry name" value="TCR"/>
    <property type="match status" value="2"/>
</dbReference>
<dbReference type="PANTHER" id="PTHR46159">
    <property type="entry name" value="PROTEIN TESMIN/TSO1-LIKE CXC 2"/>
    <property type="match status" value="1"/>
</dbReference>
<feature type="region of interest" description="Disordered" evidence="4">
    <location>
        <begin position="466"/>
        <end position="489"/>
    </location>
</feature>
<evidence type="ECO:0000259" key="5">
    <source>
        <dbReference type="PROSITE" id="PS51634"/>
    </source>
</evidence>
<evidence type="ECO:0000256" key="3">
    <source>
        <dbReference type="ARBA" id="ARBA00023242"/>
    </source>
</evidence>
<evidence type="ECO:0000256" key="2">
    <source>
        <dbReference type="ARBA" id="ARBA00007267"/>
    </source>
</evidence>
<evidence type="ECO:0000313" key="6">
    <source>
        <dbReference type="EMBL" id="KAJ0959726.1"/>
    </source>
</evidence>
<dbReference type="Proteomes" id="UP001085076">
    <property type="component" value="Unassembled WGS sequence"/>
</dbReference>
<dbReference type="AlphaFoldDB" id="A0A9D5BSA5"/>
<feature type="region of interest" description="Disordered" evidence="4">
    <location>
        <begin position="627"/>
        <end position="676"/>
    </location>
</feature>
<dbReference type="OrthoDB" id="6283463at2759"/>
<feature type="region of interest" description="Disordered" evidence="4">
    <location>
        <begin position="77"/>
        <end position="120"/>
    </location>
</feature>
<evidence type="ECO:0000313" key="7">
    <source>
        <dbReference type="Proteomes" id="UP001085076"/>
    </source>
</evidence>
<evidence type="ECO:0000256" key="1">
    <source>
        <dbReference type="ARBA" id="ARBA00004123"/>
    </source>
</evidence>
<organism evidence="6 7">
    <name type="scientific">Dioscorea zingiberensis</name>
    <dbReference type="NCBI Taxonomy" id="325984"/>
    <lineage>
        <taxon>Eukaryota</taxon>
        <taxon>Viridiplantae</taxon>
        <taxon>Streptophyta</taxon>
        <taxon>Embryophyta</taxon>
        <taxon>Tracheophyta</taxon>
        <taxon>Spermatophyta</taxon>
        <taxon>Magnoliopsida</taxon>
        <taxon>Liliopsida</taxon>
        <taxon>Dioscoreales</taxon>
        <taxon>Dioscoreaceae</taxon>
        <taxon>Dioscorea</taxon>
    </lineage>
</organism>
<feature type="region of interest" description="Disordered" evidence="4">
    <location>
        <begin position="418"/>
        <end position="450"/>
    </location>
</feature>
<proteinExistence type="inferred from homology"/>
<dbReference type="PROSITE" id="PS51634">
    <property type="entry name" value="CRC"/>
    <property type="match status" value="1"/>
</dbReference>
<feature type="region of interest" description="Disordered" evidence="4">
    <location>
        <begin position="349"/>
        <end position="373"/>
    </location>
</feature>
<feature type="compositionally biased region" description="Polar residues" evidence="4">
    <location>
        <begin position="352"/>
        <end position="373"/>
    </location>
</feature>
<accession>A0A9D5BSA5</accession>
<protein>
    <recommendedName>
        <fullName evidence="5">CRC domain-containing protein</fullName>
    </recommendedName>
</protein>
<name>A0A9D5BSA5_9LILI</name>
<reference evidence="6 7" key="1">
    <citation type="journal article" date="2022" name="Hortic Res">
        <title>The genome of Dioscorea zingiberensis sheds light on the biosynthesis, origin and evolution of the medicinally important diosgenin saponins.</title>
        <authorList>
            <person name="Li Y."/>
            <person name="Tan C."/>
            <person name="Li Z."/>
            <person name="Guo J."/>
            <person name="Li S."/>
            <person name="Chen X."/>
            <person name="Wang C."/>
            <person name="Dai X."/>
            <person name="Yang H."/>
            <person name="Song W."/>
            <person name="Hou L."/>
            <person name="Xu J."/>
            <person name="Tong Z."/>
            <person name="Xu A."/>
            <person name="Yuan X."/>
            <person name="Wang W."/>
            <person name="Yang Q."/>
            <person name="Chen L."/>
            <person name="Sun Z."/>
            <person name="Wang K."/>
            <person name="Pan B."/>
            <person name="Chen J."/>
            <person name="Bao Y."/>
            <person name="Liu F."/>
            <person name="Qi X."/>
            <person name="Gang D.R."/>
            <person name="Wen J."/>
            <person name="Li J."/>
        </authorList>
    </citation>
    <scope>NUCLEOTIDE SEQUENCE [LARGE SCALE GENOMIC DNA]</scope>
    <source>
        <strain evidence="6">Dzin_1.0</strain>
    </source>
</reference>
<dbReference type="EMBL" id="JAGGNH010000182">
    <property type="protein sequence ID" value="KAJ0959726.1"/>
    <property type="molecule type" value="Genomic_DNA"/>
</dbReference>
<keyword evidence="7" id="KW-1185">Reference proteome</keyword>
<dbReference type="GO" id="GO:0005634">
    <property type="term" value="C:nucleus"/>
    <property type="evidence" value="ECO:0007669"/>
    <property type="project" value="UniProtKB-SubCell"/>
</dbReference>
<dbReference type="InterPro" id="IPR033467">
    <property type="entry name" value="Tesmin/TSO1-like_CXC"/>
</dbReference>
<keyword evidence="3" id="KW-0539">Nucleus</keyword>
<comment type="similarity">
    <text evidence="2">Belongs to the lin-54 family.</text>
</comment>
<sequence>MDTPDRSKVVTQISRFEDSPVFNFINNLSPIQPVKSVNAAQTFHSLSFASITSVFTSPHANPQKESKSLIRHSFFERPKLGTSSDNDNDHSLSAEEAKTTGPSGSTVTCSLNEANVDPPDDCPDVPGDLPKAEPYDCGSPNHNITPFYVTKFDLKLDMGQTPAELVHYVQDGLDKRKGLFLTQLELEDRHQFKPNEEELAECAWENLMCDDGNDLMIFYPPTESDVFNCPNENSQDNDVKLFNSFPSSLQNDVVDDVKELQPNVSFLPYPEEVNSVHHVEHIKEQLEMDQTPQILLENCQNQAVTSDTNYKPGYGLASDIPITCKAEFQQQRGTRRRCLNFEVPRVPKMNLHSDSTPHTSISCPSNEEYSSGDSQPVPLMVGNLSPCMLPGIGLHLNTLATTSKDKLLAQGTIVSGRSLISMPNSTGPVSSSNGQEHQNKSLSIQKDPELGGNEIQDLKIMQNDVSEAPDFNNGEDLRPNSPRKKRRRTEIGSESDSCKRCNCKKSQCLKLYCECFAAGVFCVEPCSCQGCFNKPIHQEKVLTTRKQIESRNPIAFAPKVIRASESSCDTREDANKTPASARHKKGCNCKKSSCLKKYCECYQGGVGCSVSCRCEGCKNAFGRKDDMSSMGDEEFEHEEEKDPCQGTDKPDGGRQNDNIRNDEHQVPDDISQLTPAQDLRPSVNIPIFSTGKPPRTLGRQIGDSSQLNSFTTFRKCDIPPSQCDKFDKLSNSVFEDDTPTILRGNSSLISGVKAVSPNRKRVSPPHFGIRLTPNRKGGRKLILKAIPSFPPLNSDVNSENPMK</sequence>